<comment type="subcellular location">
    <subcellularLocation>
        <location evidence="1">Cell membrane</location>
        <topology evidence="1">Multi-pass membrane protein</topology>
    </subcellularLocation>
</comment>
<feature type="compositionally biased region" description="Polar residues" evidence="6">
    <location>
        <begin position="1"/>
        <end position="13"/>
    </location>
</feature>
<keyword evidence="9" id="KW-1185">Reference proteome</keyword>
<evidence type="ECO:0000256" key="3">
    <source>
        <dbReference type="ARBA" id="ARBA00022692"/>
    </source>
</evidence>
<sequence>MSDSSDMKQSTTDWGADEDGEAPFKSLTREEASALRALHPSLSPWRIVAAQAVAGLLVVAVAWWLVGSVGVTVSALYGAAAVVLPTALLAHGMTRPYGAGSGAAAFSFVLWEFVKIGLTVAMLVAAAWVVPDLSWPALLVSMVVCMKVNWLALLWRGRVTTTRS</sequence>
<dbReference type="EMBL" id="CP001013">
    <property type="protein sequence ID" value="ACB35787.1"/>
    <property type="molecule type" value="Genomic_DNA"/>
</dbReference>
<keyword evidence="4 7" id="KW-1133">Transmembrane helix</keyword>
<evidence type="ECO:0000256" key="4">
    <source>
        <dbReference type="ARBA" id="ARBA00022989"/>
    </source>
</evidence>
<keyword evidence="5 7" id="KW-0472">Membrane</keyword>
<feature type="transmembrane region" description="Helical" evidence="7">
    <location>
        <begin position="45"/>
        <end position="65"/>
    </location>
</feature>
<gene>
    <name evidence="8" type="ordered locus">Lcho_3533</name>
</gene>
<evidence type="ECO:0000313" key="9">
    <source>
        <dbReference type="Proteomes" id="UP000001693"/>
    </source>
</evidence>
<dbReference type="STRING" id="395495.Lcho_3533"/>
<dbReference type="eggNOG" id="COG3312">
    <property type="taxonomic scope" value="Bacteria"/>
</dbReference>
<evidence type="ECO:0000256" key="5">
    <source>
        <dbReference type="ARBA" id="ARBA00023136"/>
    </source>
</evidence>
<feature type="transmembrane region" description="Helical" evidence="7">
    <location>
        <begin position="71"/>
        <end position="90"/>
    </location>
</feature>
<dbReference type="GO" id="GO:0005886">
    <property type="term" value="C:plasma membrane"/>
    <property type="evidence" value="ECO:0007669"/>
    <property type="project" value="UniProtKB-SubCell"/>
</dbReference>
<evidence type="ECO:0000256" key="6">
    <source>
        <dbReference type="SAM" id="MobiDB-lite"/>
    </source>
</evidence>
<dbReference type="HOGENOM" id="CLU_121415_6_0_4"/>
<accession>B1Y486</accession>
<evidence type="ECO:0000256" key="7">
    <source>
        <dbReference type="SAM" id="Phobius"/>
    </source>
</evidence>
<dbReference type="KEGG" id="lch:Lcho_3533"/>
<dbReference type="Pfam" id="PF03899">
    <property type="entry name" value="ATP-synt_I"/>
    <property type="match status" value="1"/>
</dbReference>
<dbReference type="InterPro" id="IPR005598">
    <property type="entry name" value="ATP_synth_I"/>
</dbReference>
<dbReference type="AlphaFoldDB" id="B1Y486"/>
<reference evidence="8 9" key="1">
    <citation type="submission" date="2008-03" db="EMBL/GenBank/DDBJ databases">
        <title>Complete sequence of Leptothrix cholodnii SP-6.</title>
        <authorList>
            <consortium name="US DOE Joint Genome Institute"/>
            <person name="Copeland A."/>
            <person name="Lucas S."/>
            <person name="Lapidus A."/>
            <person name="Glavina del Rio T."/>
            <person name="Dalin E."/>
            <person name="Tice H."/>
            <person name="Bruce D."/>
            <person name="Goodwin L."/>
            <person name="Pitluck S."/>
            <person name="Chertkov O."/>
            <person name="Brettin T."/>
            <person name="Detter J.C."/>
            <person name="Han C."/>
            <person name="Kuske C.R."/>
            <person name="Schmutz J."/>
            <person name="Larimer F."/>
            <person name="Land M."/>
            <person name="Hauser L."/>
            <person name="Kyrpides N."/>
            <person name="Lykidis A."/>
            <person name="Emerson D."/>
            <person name="Richardson P."/>
        </authorList>
    </citation>
    <scope>NUCLEOTIDE SEQUENCE [LARGE SCALE GENOMIC DNA]</scope>
    <source>
        <strain evidence="9">ATCC 51168 / LMG 8142 / SP-6</strain>
    </source>
</reference>
<proteinExistence type="predicted"/>
<name>B1Y486_LEPCP</name>
<protein>
    <submittedName>
        <fullName evidence="8">Putative ATP synthase protein I AtpI</fullName>
    </submittedName>
</protein>
<evidence type="ECO:0000313" key="8">
    <source>
        <dbReference type="EMBL" id="ACB35787.1"/>
    </source>
</evidence>
<organism evidence="8 9">
    <name type="scientific">Leptothrix cholodnii (strain ATCC 51168 / LMG 8142 / SP-6)</name>
    <name type="common">Leptothrix discophora (strain SP-6)</name>
    <dbReference type="NCBI Taxonomy" id="395495"/>
    <lineage>
        <taxon>Bacteria</taxon>
        <taxon>Pseudomonadati</taxon>
        <taxon>Pseudomonadota</taxon>
        <taxon>Betaproteobacteria</taxon>
        <taxon>Burkholderiales</taxon>
        <taxon>Sphaerotilaceae</taxon>
        <taxon>Leptothrix</taxon>
    </lineage>
</organism>
<keyword evidence="3 7" id="KW-0812">Transmembrane</keyword>
<evidence type="ECO:0000256" key="2">
    <source>
        <dbReference type="ARBA" id="ARBA00022475"/>
    </source>
</evidence>
<dbReference type="OrthoDB" id="9154947at2"/>
<feature type="transmembrane region" description="Helical" evidence="7">
    <location>
        <begin position="102"/>
        <end position="129"/>
    </location>
</feature>
<feature type="transmembrane region" description="Helical" evidence="7">
    <location>
        <begin position="135"/>
        <end position="155"/>
    </location>
</feature>
<dbReference type="Proteomes" id="UP000001693">
    <property type="component" value="Chromosome"/>
</dbReference>
<evidence type="ECO:0000256" key="1">
    <source>
        <dbReference type="ARBA" id="ARBA00004651"/>
    </source>
</evidence>
<keyword evidence="2" id="KW-1003">Cell membrane</keyword>
<feature type="region of interest" description="Disordered" evidence="6">
    <location>
        <begin position="1"/>
        <end position="22"/>
    </location>
</feature>